<gene>
    <name evidence="4" type="ORF">ACFODZ_02340</name>
</gene>
<dbReference type="Gene3D" id="2.60.40.3650">
    <property type="match status" value="1"/>
</dbReference>
<dbReference type="SUPFAM" id="SSF55486">
    <property type="entry name" value="Metalloproteases ('zincins'), catalytic domain"/>
    <property type="match status" value="1"/>
</dbReference>
<dbReference type="Pfam" id="PF17820">
    <property type="entry name" value="PDZ_6"/>
    <property type="match status" value="1"/>
</dbReference>
<organism evidence="4 5">
    <name type="scientific">Marinicella sediminis</name>
    <dbReference type="NCBI Taxonomy" id="1792834"/>
    <lineage>
        <taxon>Bacteria</taxon>
        <taxon>Pseudomonadati</taxon>
        <taxon>Pseudomonadota</taxon>
        <taxon>Gammaproteobacteria</taxon>
        <taxon>Lysobacterales</taxon>
        <taxon>Marinicellaceae</taxon>
        <taxon>Marinicella</taxon>
    </lineage>
</organism>
<feature type="chain" id="PRO_5045849515" evidence="2">
    <location>
        <begin position="22"/>
        <end position="597"/>
    </location>
</feature>
<dbReference type="InterPro" id="IPR024191">
    <property type="entry name" value="Peptidase_M61"/>
</dbReference>
<name>A0ABV7JAF2_9GAMM</name>
<feature type="domain" description="PDZ" evidence="3">
    <location>
        <begin position="482"/>
        <end position="551"/>
    </location>
</feature>
<sequence length="597" mass="68533">MKILKKIICYLCLLTSIQLHADISYHIEVTDPAHHLATVSIEFPNVTTKTLEVKLPVWRSGRYEILNLSKAISDFTAEHGNGSPINWIKTNKNTWKLMLNQPGPVTVRYQVYANTLRYRVAHIDPTHAFLDASGVFMFSPAFREQPLTVELKVPKDWRSRSGMTQTGFHSFRADDYDILVDSPIESGLHQFLSFRVDDQTYEIVIWGEGNHDIYDLQKHITALHHVGKELWGNLPFERYVYMYHAGDGIRGATEHLNSTIIQQDRFNFKPRASYLKVLATTAHEFVHTWNVKAYRPAGIAPYDYSQENYSDLFWMAEGITSYYDDLFLMRAGIYTPEEYLDKLATDIKSHLKKPGRHVESLQQTSFDTWLKDNTQRTHNASVSIYLEGSLTAWLLDQRIRQLTDNRFSLDELQRRLYQDHHNSNQGYTTRDVLTVLKDITGQDMQKFWSTHVEGTGDIDFDELLAFYGLHKVNTASDSEPASWMGAELETQGGLLQVKTVDRDGPAWLAGLTAGDQLIAINDLRLDEKNWSQRVSELSIGQSHEVHYFSAGRLRTTTLTPASDPHPDFSIEPVKKPTREQQRRFKAWTGQSLSDLTD</sequence>
<feature type="compositionally biased region" description="Polar residues" evidence="1">
    <location>
        <begin position="588"/>
        <end position="597"/>
    </location>
</feature>
<feature type="region of interest" description="Disordered" evidence="1">
    <location>
        <begin position="556"/>
        <end position="597"/>
    </location>
</feature>
<dbReference type="SMART" id="SM00228">
    <property type="entry name" value="PDZ"/>
    <property type="match status" value="1"/>
</dbReference>
<keyword evidence="5" id="KW-1185">Reference proteome</keyword>
<proteinExistence type="predicted"/>
<dbReference type="InterPro" id="IPR036034">
    <property type="entry name" value="PDZ_sf"/>
</dbReference>
<dbReference type="Gene3D" id="2.30.42.10">
    <property type="match status" value="1"/>
</dbReference>
<dbReference type="SUPFAM" id="SSF50156">
    <property type="entry name" value="PDZ domain-like"/>
    <property type="match status" value="1"/>
</dbReference>
<evidence type="ECO:0000313" key="5">
    <source>
        <dbReference type="Proteomes" id="UP001595533"/>
    </source>
</evidence>
<reference evidence="5" key="1">
    <citation type="journal article" date="2019" name="Int. J. Syst. Evol. Microbiol.">
        <title>The Global Catalogue of Microorganisms (GCM) 10K type strain sequencing project: providing services to taxonomists for standard genome sequencing and annotation.</title>
        <authorList>
            <consortium name="The Broad Institute Genomics Platform"/>
            <consortium name="The Broad Institute Genome Sequencing Center for Infectious Disease"/>
            <person name="Wu L."/>
            <person name="Ma J."/>
        </authorList>
    </citation>
    <scope>NUCLEOTIDE SEQUENCE [LARGE SCALE GENOMIC DNA]</scope>
    <source>
        <strain evidence="5">KCTC 42953</strain>
    </source>
</reference>
<dbReference type="InterPro" id="IPR041489">
    <property type="entry name" value="PDZ_6"/>
</dbReference>
<evidence type="ECO:0000256" key="2">
    <source>
        <dbReference type="SAM" id="SignalP"/>
    </source>
</evidence>
<comment type="caution">
    <text evidence="4">The sequence shown here is derived from an EMBL/GenBank/DDBJ whole genome shotgun (WGS) entry which is preliminary data.</text>
</comment>
<dbReference type="InterPro" id="IPR027268">
    <property type="entry name" value="Peptidase_M4/M1_CTD_sf"/>
</dbReference>
<evidence type="ECO:0000259" key="3">
    <source>
        <dbReference type="SMART" id="SM00228"/>
    </source>
</evidence>
<dbReference type="InterPro" id="IPR040756">
    <property type="entry name" value="Peptidase_M61_N"/>
</dbReference>
<evidence type="ECO:0000256" key="1">
    <source>
        <dbReference type="SAM" id="MobiDB-lite"/>
    </source>
</evidence>
<dbReference type="PIRSF" id="PIRSF016493">
    <property type="entry name" value="Glycyl_aminpptds"/>
    <property type="match status" value="1"/>
</dbReference>
<protein>
    <submittedName>
        <fullName evidence="4">M61 family metallopeptidase</fullName>
    </submittedName>
</protein>
<feature type="signal peptide" evidence="2">
    <location>
        <begin position="1"/>
        <end position="21"/>
    </location>
</feature>
<dbReference type="Proteomes" id="UP001595533">
    <property type="component" value="Unassembled WGS sequence"/>
</dbReference>
<dbReference type="EMBL" id="JBHRTS010000001">
    <property type="protein sequence ID" value="MFC3193071.1"/>
    <property type="molecule type" value="Genomic_DNA"/>
</dbReference>
<accession>A0ABV7JAF2</accession>
<dbReference type="InterPro" id="IPR007963">
    <property type="entry name" value="Peptidase_M61_catalytic"/>
</dbReference>
<dbReference type="Pfam" id="PF17899">
    <property type="entry name" value="Peptidase_M61_N"/>
    <property type="match status" value="1"/>
</dbReference>
<keyword evidence="2" id="KW-0732">Signal</keyword>
<evidence type="ECO:0000313" key="4">
    <source>
        <dbReference type="EMBL" id="MFC3193071.1"/>
    </source>
</evidence>
<dbReference type="InterPro" id="IPR001478">
    <property type="entry name" value="PDZ"/>
</dbReference>
<dbReference type="Pfam" id="PF05299">
    <property type="entry name" value="Peptidase_M61"/>
    <property type="match status" value="1"/>
</dbReference>
<dbReference type="RefSeq" id="WP_077409725.1">
    <property type="nucleotide sequence ID" value="NZ_JBHRTS010000001.1"/>
</dbReference>
<dbReference type="Gene3D" id="1.10.390.10">
    <property type="entry name" value="Neutral Protease Domain 2"/>
    <property type="match status" value="1"/>
</dbReference>
<feature type="compositionally biased region" description="Basic and acidic residues" evidence="1">
    <location>
        <begin position="564"/>
        <end position="582"/>
    </location>
</feature>